<evidence type="ECO:0000313" key="1">
    <source>
        <dbReference type="EMBL" id="KUG22405.1"/>
    </source>
</evidence>
<dbReference type="AlphaFoldDB" id="A0A0W8FNB0"/>
<sequence>MINNVEIFFRYPPLAGAGGGRAVADIIYRAARFLNAPHFGPR</sequence>
<reference evidence="1" key="1">
    <citation type="journal article" date="2015" name="Proc. Natl. Acad. Sci. U.S.A.">
        <title>Networks of energetic and metabolic interactions define dynamics in microbial communities.</title>
        <authorList>
            <person name="Embree M."/>
            <person name="Liu J.K."/>
            <person name="Al-Bassam M.M."/>
            <person name="Zengler K."/>
        </authorList>
    </citation>
    <scope>NUCLEOTIDE SEQUENCE</scope>
</reference>
<accession>A0A0W8FNB0</accession>
<comment type="caution">
    <text evidence="1">The sequence shown here is derived from an EMBL/GenBank/DDBJ whole genome shotgun (WGS) entry which is preliminary data.</text>
</comment>
<gene>
    <name evidence="1" type="ORF">ASZ90_007809</name>
</gene>
<dbReference type="EMBL" id="LNQE01000970">
    <property type="protein sequence ID" value="KUG22405.1"/>
    <property type="molecule type" value="Genomic_DNA"/>
</dbReference>
<organism evidence="1">
    <name type="scientific">hydrocarbon metagenome</name>
    <dbReference type="NCBI Taxonomy" id="938273"/>
    <lineage>
        <taxon>unclassified sequences</taxon>
        <taxon>metagenomes</taxon>
        <taxon>ecological metagenomes</taxon>
    </lineage>
</organism>
<name>A0A0W8FNB0_9ZZZZ</name>
<protein>
    <submittedName>
        <fullName evidence="1">Uncharacterized protein</fullName>
    </submittedName>
</protein>
<proteinExistence type="predicted"/>